<organism evidence="1 2">
    <name type="scientific">Dentiscutata heterogama</name>
    <dbReference type="NCBI Taxonomy" id="1316150"/>
    <lineage>
        <taxon>Eukaryota</taxon>
        <taxon>Fungi</taxon>
        <taxon>Fungi incertae sedis</taxon>
        <taxon>Mucoromycota</taxon>
        <taxon>Glomeromycotina</taxon>
        <taxon>Glomeromycetes</taxon>
        <taxon>Diversisporales</taxon>
        <taxon>Gigasporaceae</taxon>
        <taxon>Dentiscutata</taxon>
    </lineage>
</organism>
<protein>
    <submittedName>
        <fullName evidence="1">12552_t:CDS:1</fullName>
    </submittedName>
</protein>
<accession>A0ACA9M5G6</accession>
<sequence length="108" mass="12677">MLLNSEFFILESNIHSNDNDINDIILISLKDLDNIFFVEHSDSENEKDNEKLDDEELSDEELEDEELDNEKLNDELPNIGDNLNLNKLNESEFVDIPDNYIEDKYIIN</sequence>
<evidence type="ECO:0000313" key="1">
    <source>
        <dbReference type="EMBL" id="CAG8560675.1"/>
    </source>
</evidence>
<name>A0ACA9M5G6_9GLOM</name>
<dbReference type="EMBL" id="CAJVPU010006389">
    <property type="protein sequence ID" value="CAG8560675.1"/>
    <property type="molecule type" value="Genomic_DNA"/>
</dbReference>
<comment type="caution">
    <text evidence="1">The sequence shown here is derived from an EMBL/GenBank/DDBJ whole genome shotgun (WGS) entry which is preliminary data.</text>
</comment>
<keyword evidence="2" id="KW-1185">Reference proteome</keyword>
<evidence type="ECO:0000313" key="2">
    <source>
        <dbReference type="Proteomes" id="UP000789702"/>
    </source>
</evidence>
<dbReference type="Proteomes" id="UP000789702">
    <property type="component" value="Unassembled WGS sequence"/>
</dbReference>
<proteinExistence type="predicted"/>
<gene>
    <name evidence="1" type="ORF">DHETER_LOCUS5632</name>
</gene>
<reference evidence="1" key="1">
    <citation type="submission" date="2021-06" db="EMBL/GenBank/DDBJ databases">
        <authorList>
            <person name="Kallberg Y."/>
            <person name="Tangrot J."/>
            <person name="Rosling A."/>
        </authorList>
    </citation>
    <scope>NUCLEOTIDE SEQUENCE</scope>
    <source>
        <strain evidence="1">IL203A</strain>
    </source>
</reference>